<keyword evidence="4" id="KW-1185">Reference proteome</keyword>
<proteinExistence type="predicted"/>
<evidence type="ECO:0000313" key="4">
    <source>
        <dbReference type="Proteomes" id="UP001152795"/>
    </source>
</evidence>
<sequence>MNQLKEQLTNMQSERQTLIKEISKQSEIIKQLSSKVDNLQNTQVIHSAQHSVRSSTSKESLNTQQTTERLDLNKQLNTPLSANLPVSMKPPNKKHNA</sequence>
<evidence type="ECO:0000256" key="2">
    <source>
        <dbReference type="SAM" id="MobiDB-lite"/>
    </source>
</evidence>
<feature type="non-terminal residue" evidence="3">
    <location>
        <position position="97"/>
    </location>
</feature>
<dbReference type="Proteomes" id="UP001152795">
    <property type="component" value="Unassembled WGS sequence"/>
</dbReference>
<evidence type="ECO:0000256" key="1">
    <source>
        <dbReference type="SAM" id="Coils"/>
    </source>
</evidence>
<evidence type="ECO:0000313" key="3">
    <source>
        <dbReference type="EMBL" id="CAB4037843.1"/>
    </source>
</evidence>
<comment type="caution">
    <text evidence="3">The sequence shown here is derived from an EMBL/GenBank/DDBJ whole genome shotgun (WGS) entry which is preliminary data.</text>
</comment>
<feature type="compositionally biased region" description="Polar residues" evidence="2">
    <location>
        <begin position="47"/>
        <end position="67"/>
    </location>
</feature>
<name>A0A6S7LJ80_PARCT</name>
<reference evidence="3" key="1">
    <citation type="submission" date="2020-04" db="EMBL/GenBank/DDBJ databases">
        <authorList>
            <person name="Alioto T."/>
            <person name="Alioto T."/>
            <person name="Gomez Garrido J."/>
        </authorList>
    </citation>
    <scope>NUCLEOTIDE SEQUENCE</scope>
    <source>
        <strain evidence="3">A484AB</strain>
    </source>
</reference>
<dbReference type="AlphaFoldDB" id="A0A6S7LJ80"/>
<dbReference type="EMBL" id="CACRXK020023529">
    <property type="protein sequence ID" value="CAB4037843.1"/>
    <property type="molecule type" value="Genomic_DNA"/>
</dbReference>
<feature type="region of interest" description="Disordered" evidence="2">
    <location>
        <begin position="47"/>
        <end position="97"/>
    </location>
</feature>
<protein>
    <submittedName>
        <fullName evidence="3">Uncharacterized protein</fullName>
    </submittedName>
</protein>
<organism evidence="3 4">
    <name type="scientific">Paramuricea clavata</name>
    <name type="common">Red gorgonian</name>
    <name type="synonym">Violescent sea-whip</name>
    <dbReference type="NCBI Taxonomy" id="317549"/>
    <lineage>
        <taxon>Eukaryota</taxon>
        <taxon>Metazoa</taxon>
        <taxon>Cnidaria</taxon>
        <taxon>Anthozoa</taxon>
        <taxon>Octocorallia</taxon>
        <taxon>Malacalcyonacea</taxon>
        <taxon>Plexauridae</taxon>
        <taxon>Paramuricea</taxon>
    </lineage>
</organism>
<accession>A0A6S7LJ80</accession>
<gene>
    <name evidence="3" type="ORF">PACLA_8A060191</name>
</gene>
<feature type="coiled-coil region" evidence="1">
    <location>
        <begin position="1"/>
        <end position="42"/>
    </location>
</feature>
<keyword evidence="1" id="KW-0175">Coiled coil</keyword>